<feature type="chain" id="PRO_5005486908" evidence="2">
    <location>
        <begin position="35"/>
        <end position="339"/>
    </location>
</feature>
<dbReference type="GO" id="GO:0055085">
    <property type="term" value="P:transmembrane transport"/>
    <property type="evidence" value="ECO:0007669"/>
    <property type="project" value="InterPro"/>
</dbReference>
<dbReference type="RefSeq" id="WP_068134546.1">
    <property type="nucleotide sequence ID" value="NZ_AP014924.1"/>
</dbReference>
<evidence type="ECO:0000256" key="2">
    <source>
        <dbReference type="SAM" id="SignalP"/>
    </source>
</evidence>
<dbReference type="KEGG" id="lpil:LIP_0801"/>
<dbReference type="GO" id="GO:0030246">
    <property type="term" value="F:carbohydrate binding"/>
    <property type="evidence" value="ECO:0007669"/>
    <property type="project" value="TreeGrafter"/>
</dbReference>
<dbReference type="Pfam" id="PF03480">
    <property type="entry name" value="DctP"/>
    <property type="match status" value="1"/>
</dbReference>
<dbReference type="OrthoDB" id="9815946at2"/>
<dbReference type="EMBL" id="AP014924">
    <property type="protein sequence ID" value="BAS26658.1"/>
    <property type="molecule type" value="Genomic_DNA"/>
</dbReference>
<dbReference type="GO" id="GO:0030288">
    <property type="term" value="C:outer membrane-bounded periplasmic space"/>
    <property type="evidence" value="ECO:0007669"/>
    <property type="project" value="InterPro"/>
</dbReference>
<dbReference type="AlphaFoldDB" id="A0A0K2SHT7"/>
<accession>A0A0K2SHT7</accession>
<dbReference type="Gene3D" id="3.40.190.170">
    <property type="entry name" value="Bacterial extracellular solute-binding protein, family 7"/>
    <property type="match status" value="1"/>
</dbReference>
<dbReference type="PANTHER" id="PTHR33376">
    <property type="match status" value="1"/>
</dbReference>
<proteinExistence type="predicted"/>
<dbReference type="NCBIfam" id="TIGR00787">
    <property type="entry name" value="dctP"/>
    <property type="match status" value="1"/>
</dbReference>
<dbReference type="PATRIC" id="fig|1555112.3.peg.832"/>
<dbReference type="NCBIfam" id="NF037995">
    <property type="entry name" value="TRAP_S1"/>
    <property type="match status" value="1"/>
</dbReference>
<dbReference type="STRING" id="1555112.LIP_0801"/>
<evidence type="ECO:0000256" key="1">
    <source>
        <dbReference type="ARBA" id="ARBA00022729"/>
    </source>
</evidence>
<reference evidence="4" key="1">
    <citation type="submission" date="2015-07" db="EMBL/GenBank/DDBJ databases">
        <title>Complete genome sequence and phylogenetic analysis of Limnochorda pilosa.</title>
        <authorList>
            <person name="Watanabe M."/>
            <person name="Kojima H."/>
            <person name="Fukui M."/>
        </authorList>
    </citation>
    <scope>NUCLEOTIDE SEQUENCE [LARGE SCALE GENOMIC DNA]</scope>
    <source>
        <strain evidence="4">HC45</strain>
    </source>
</reference>
<dbReference type="InterPro" id="IPR004682">
    <property type="entry name" value="TRAP_DctP"/>
</dbReference>
<sequence>MSAFRTKSGGLVPFVSALLVTLALSLAGSAPAGAAPQYVLKLANAVDAAHPYNVGAREFAEKVAQRSGGRVRIDLFPSGQLGPGEREEVEALQFGAIDIVVTGTAVLANFLPDFQVMDLPFLFRDYDHVDAVLDGSVGRELLDRLNSAGLGMVGLALWEQGFRHLTNSRRPVNSPADVRGLKIRVQENPIHVDSFNALGAQATPMSWGEVYTALEQGVIDGQENPIPVLTSHRIYEVQKHAALTGHFYAPALVLINQRLLEGMPQDLQQVLVETAREVSRSEREAARQMERDQVAELERLGMQFTRPDKAPFRQAMAPVYDKYRPRFGDLIDRILRAGE</sequence>
<reference evidence="4" key="2">
    <citation type="journal article" date="2016" name="Int. J. Syst. Evol. Microbiol.">
        <title>Complete genome sequence and cell structure of Limnochorda pilosa, a Gram-negative spore-former within the phylum Firmicutes.</title>
        <authorList>
            <person name="Watanabe M."/>
            <person name="Kojima H."/>
            <person name="Fukui M."/>
        </authorList>
    </citation>
    <scope>NUCLEOTIDE SEQUENCE [LARGE SCALE GENOMIC DNA]</scope>
    <source>
        <strain evidence="4">HC45</strain>
    </source>
</reference>
<protein>
    <submittedName>
        <fullName evidence="3">C4-dicarboxylate ABC transporter substrate-binding protein</fullName>
    </submittedName>
</protein>
<dbReference type="CDD" id="cd13675">
    <property type="entry name" value="PBP2_TRAP_SBP_like_5"/>
    <property type="match status" value="1"/>
</dbReference>
<dbReference type="InterPro" id="IPR018389">
    <property type="entry name" value="DctP_fam"/>
</dbReference>
<keyword evidence="1 2" id="KW-0732">Signal</keyword>
<name>A0A0K2SHT7_LIMPI</name>
<dbReference type="InterPro" id="IPR038404">
    <property type="entry name" value="TRAP_DctP_sf"/>
</dbReference>
<gene>
    <name evidence="3" type="ORF">LIP_0801</name>
</gene>
<keyword evidence="4" id="KW-1185">Reference proteome</keyword>
<dbReference type="PIRSF" id="PIRSF006470">
    <property type="entry name" value="DctB"/>
    <property type="match status" value="1"/>
</dbReference>
<evidence type="ECO:0000313" key="3">
    <source>
        <dbReference type="EMBL" id="BAS26658.1"/>
    </source>
</evidence>
<dbReference type="PANTHER" id="PTHR33376:SF2">
    <property type="entry name" value="DICARBOXYLATE-BINDING PERIPLASMIC PROTEIN"/>
    <property type="match status" value="1"/>
</dbReference>
<dbReference type="Proteomes" id="UP000065807">
    <property type="component" value="Chromosome"/>
</dbReference>
<evidence type="ECO:0000313" key="4">
    <source>
        <dbReference type="Proteomes" id="UP000065807"/>
    </source>
</evidence>
<organism evidence="3 4">
    <name type="scientific">Limnochorda pilosa</name>
    <dbReference type="NCBI Taxonomy" id="1555112"/>
    <lineage>
        <taxon>Bacteria</taxon>
        <taxon>Bacillati</taxon>
        <taxon>Bacillota</taxon>
        <taxon>Limnochordia</taxon>
        <taxon>Limnochordales</taxon>
        <taxon>Limnochordaceae</taxon>
        <taxon>Limnochorda</taxon>
    </lineage>
</organism>
<feature type="signal peptide" evidence="2">
    <location>
        <begin position="1"/>
        <end position="34"/>
    </location>
</feature>